<organism evidence="2">
    <name type="scientific">Brugia malayi</name>
    <name type="common">Filarial nematode worm</name>
    <dbReference type="NCBI Taxonomy" id="6279"/>
    <lineage>
        <taxon>Eukaryota</taxon>
        <taxon>Metazoa</taxon>
        <taxon>Ecdysozoa</taxon>
        <taxon>Nematoda</taxon>
        <taxon>Chromadorea</taxon>
        <taxon>Rhabditida</taxon>
        <taxon>Spirurina</taxon>
        <taxon>Spiruromorpha</taxon>
        <taxon>Filarioidea</taxon>
        <taxon>Onchocercidae</taxon>
        <taxon>Brugia</taxon>
    </lineage>
</organism>
<accession>A0A1I9G7H3</accession>
<evidence type="ECO:0000256" key="1">
    <source>
        <dbReference type="SAM" id="MobiDB-lite"/>
    </source>
</evidence>
<dbReference type="EMBL" id="LN855241">
    <property type="protein sequence ID" value="CDQ05297.1"/>
    <property type="molecule type" value="Genomic_DNA"/>
</dbReference>
<feature type="compositionally biased region" description="Polar residues" evidence="1">
    <location>
        <begin position="89"/>
        <end position="99"/>
    </location>
</feature>
<gene>
    <name evidence="2" type="primary">Bm8006</name>
    <name evidence="2" type="ORF">BM_Bm8006</name>
</gene>
<feature type="compositionally biased region" description="Basic and acidic residues" evidence="1">
    <location>
        <begin position="67"/>
        <end position="88"/>
    </location>
</feature>
<reference evidence="2" key="1">
    <citation type="journal article" date="2007" name="Science">
        <title>Draft genome of the filarial nematode parasite Brugia malayi.</title>
        <authorList>
            <person name="Ghedin E."/>
            <person name="Wang S."/>
            <person name="Spiro D."/>
            <person name="Caler E."/>
            <person name="Zhao Q."/>
            <person name="Crabtree J."/>
            <person name="Allen J.E."/>
            <person name="Delcher A.L."/>
            <person name="Guiliano D.B."/>
            <person name="Miranda-Saavedra D."/>
            <person name="Angiuoli S.V."/>
            <person name="Creasy T."/>
            <person name="Amedeo P."/>
            <person name="Haas B."/>
            <person name="El-Sayed N.M."/>
            <person name="Wortman J.R."/>
            <person name="Feldblyum T."/>
            <person name="Tallon L."/>
            <person name="Schatz M."/>
            <person name="Shumway M."/>
            <person name="Koo H."/>
            <person name="Salzberg S.L."/>
            <person name="Schobel S."/>
            <person name="Pertea M."/>
            <person name="Pop M."/>
            <person name="White O."/>
            <person name="Barton G.J."/>
            <person name="Carlow C.K."/>
            <person name="Crawford M.J."/>
            <person name="Daub J."/>
            <person name="Dimmic M.W."/>
            <person name="Estes C.F."/>
            <person name="Foster J.M."/>
            <person name="Ganatra M."/>
            <person name="Gregory W.F."/>
            <person name="Johnson N.M."/>
            <person name="Jin J."/>
            <person name="Komuniecki R."/>
            <person name="Korf I."/>
            <person name="Kumar S."/>
            <person name="Laney S."/>
            <person name="Li B.W."/>
            <person name="Li W."/>
            <person name="Lindblom T.H."/>
            <person name="Lustigman S."/>
            <person name="Ma D."/>
            <person name="Maina C.V."/>
            <person name="Martin D.M."/>
            <person name="McCarter J.P."/>
            <person name="McReynolds L."/>
            <person name="Mitreva M."/>
            <person name="Nutman T.B."/>
            <person name="Parkinson J."/>
            <person name="Peregrin-Alvarez J.M."/>
            <person name="Poole C."/>
            <person name="Ren Q."/>
            <person name="Saunders L."/>
            <person name="Sluder A.E."/>
            <person name="Smith K."/>
            <person name="Stanke M."/>
            <person name="Unnasch T.R."/>
            <person name="Ware J."/>
            <person name="Wei A.D."/>
            <person name="Weil G."/>
            <person name="Williams D.J."/>
            <person name="Zhang Y."/>
            <person name="Williams S.A."/>
            <person name="Fraser-Liggett C."/>
            <person name="Slatko B."/>
            <person name="Blaxter M.L."/>
            <person name="Scott A.L."/>
        </authorList>
    </citation>
    <scope>NUCLEOTIDE SEQUENCE</scope>
    <source>
        <strain evidence="2">FR3</strain>
    </source>
</reference>
<sequence>MNKCLSRSRSRATGLRESRGGGLREFLAGGLLEFADLRDTGDLSRETLRPREAERLPLYREPLRLRVEERRRRGERERERDRELKNDTYRPSQKHSYAAQQQQQRRQQKQQRQRQEQQSTALWNSSSASQFSPEMWPFCLMHFLFQLTAATLYLGD</sequence>
<dbReference type="AlphaFoldDB" id="A0A1I9G7H3"/>
<evidence type="ECO:0000313" key="2">
    <source>
        <dbReference type="EMBL" id="CDQ05297.1"/>
    </source>
</evidence>
<reference evidence="2" key="2">
    <citation type="submission" date="2012-12" db="EMBL/GenBank/DDBJ databases">
        <authorList>
            <consortium name="WormBase Consortium"/>
            <person name="Ghedin E."/>
            <person name="Paulini M."/>
        </authorList>
    </citation>
    <scope>NUCLEOTIDE SEQUENCE</scope>
    <source>
        <strain evidence="2">FR3</strain>
    </source>
</reference>
<feature type="region of interest" description="Disordered" evidence="1">
    <location>
        <begin position="67"/>
        <end position="126"/>
    </location>
</feature>
<proteinExistence type="predicted"/>
<protein>
    <submittedName>
        <fullName evidence="2">Bm8006</fullName>
    </submittedName>
</protein>
<name>A0A1I9G7H3_BRUMA</name>